<dbReference type="SMART" id="SM01219">
    <property type="entry name" value="Frataxin_Cyay"/>
    <property type="match status" value="1"/>
</dbReference>
<keyword evidence="11" id="KW-0496">Mitochondrion</keyword>
<dbReference type="GO" id="GO:0034986">
    <property type="term" value="F:iron chaperone activity"/>
    <property type="evidence" value="ECO:0007669"/>
    <property type="project" value="TreeGrafter"/>
</dbReference>
<dbReference type="InterPro" id="IPR020895">
    <property type="entry name" value="Frataxin_CS"/>
</dbReference>
<dbReference type="SUPFAM" id="SSF55387">
    <property type="entry name" value="Frataxin/Nqo15-like"/>
    <property type="match status" value="1"/>
</dbReference>
<dbReference type="GO" id="GO:0051537">
    <property type="term" value="F:2 iron, 2 sulfur cluster binding"/>
    <property type="evidence" value="ECO:0007669"/>
    <property type="project" value="TreeGrafter"/>
</dbReference>
<keyword evidence="6" id="KW-0410">Iron transport</keyword>
<evidence type="ECO:0000256" key="7">
    <source>
        <dbReference type="ARBA" id="ARBA00022946"/>
    </source>
</evidence>
<dbReference type="Gene3D" id="3.30.920.10">
    <property type="entry name" value="Frataxin/CyaY"/>
    <property type="match status" value="1"/>
</dbReference>
<dbReference type="InterPro" id="IPR036524">
    <property type="entry name" value="Frataxin/CyaY_sf"/>
</dbReference>
<sequence length="188" mass="21524">MSFRLFGRRLATVVTYRHLAHPLCYCSLLHVSFPFVNVQKATVNPSNRNILISEYSNESSAITGNLTLADYERISEDTLETLTEYFEELVEEGAHLNSPDVIYGDGVLTVQFGEPYGTYVINRQSPNLQIWLSSPTSGPKRYDFLDGHWVYRHDGVSLHDLLNEEISKILQQSVDFKRCSYSKPEKQK</sequence>
<dbReference type="PANTHER" id="PTHR16821">
    <property type="entry name" value="FRATAXIN"/>
    <property type="match status" value="1"/>
</dbReference>
<name>A0AAN9ZEF9_9ORTH</name>
<dbReference type="InterPro" id="IPR002908">
    <property type="entry name" value="Frataxin/CyaY"/>
</dbReference>
<comment type="caution">
    <text evidence="14">The sequence shown here is derived from an EMBL/GenBank/DDBJ whole genome shotgun (WGS) entry which is preliminary data.</text>
</comment>
<dbReference type="GO" id="GO:0004322">
    <property type="term" value="F:ferroxidase activity"/>
    <property type="evidence" value="ECO:0007669"/>
    <property type="project" value="UniProtKB-EC"/>
</dbReference>
<dbReference type="PROSITE" id="PS50810">
    <property type="entry name" value="FRATAXIN_2"/>
    <property type="match status" value="1"/>
</dbReference>
<evidence type="ECO:0000256" key="13">
    <source>
        <dbReference type="ARBA" id="ARBA00047990"/>
    </source>
</evidence>
<evidence type="ECO:0000256" key="5">
    <source>
        <dbReference type="ARBA" id="ARBA00022448"/>
    </source>
</evidence>
<dbReference type="GO" id="GO:0008199">
    <property type="term" value="F:ferric iron binding"/>
    <property type="evidence" value="ECO:0007669"/>
    <property type="project" value="InterPro"/>
</dbReference>
<evidence type="ECO:0000256" key="4">
    <source>
        <dbReference type="ARBA" id="ARBA00022434"/>
    </source>
</evidence>
<dbReference type="GO" id="GO:0006783">
    <property type="term" value="P:heme biosynthetic process"/>
    <property type="evidence" value="ECO:0007669"/>
    <property type="project" value="UniProtKB-KW"/>
</dbReference>
<evidence type="ECO:0000256" key="12">
    <source>
        <dbReference type="ARBA" id="ARBA00023133"/>
    </source>
</evidence>
<dbReference type="Pfam" id="PF01491">
    <property type="entry name" value="Frataxin_Cyay"/>
    <property type="match status" value="1"/>
</dbReference>
<evidence type="ECO:0000256" key="3">
    <source>
        <dbReference type="ARBA" id="ARBA00013107"/>
    </source>
</evidence>
<dbReference type="PRINTS" id="PR00904">
    <property type="entry name" value="FRATAXIN"/>
</dbReference>
<dbReference type="FunFam" id="3.30.920.10:FF:000002">
    <property type="entry name" value="Frataxin, mitochondrial"/>
    <property type="match status" value="1"/>
</dbReference>
<dbReference type="GO" id="GO:0008198">
    <property type="term" value="F:ferrous iron binding"/>
    <property type="evidence" value="ECO:0007669"/>
    <property type="project" value="TreeGrafter"/>
</dbReference>
<dbReference type="GO" id="GO:0016226">
    <property type="term" value="P:iron-sulfur cluster assembly"/>
    <property type="evidence" value="ECO:0007669"/>
    <property type="project" value="InterPro"/>
</dbReference>
<dbReference type="PANTHER" id="PTHR16821:SF2">
    <property type="entry name" value="FRATAXIN, MITOCHONDRIAL"/>
    <property type="match status" value="1"/>
</dbReference>
<evidence type="ECO:0000256" key="9">
    <source>
        <dbReference type="ARBA" id="ARBA00023004"/>
    </source>
</evidence>
<reference evidence="14 15" key="1">
    <citation type="submission" date="2024-03" db="EMBL/GenBank/DDBJ databases">
        <title>The genome assembly and annotation of the cricket Gryllus longicercus Weissman &amp; Gray.</title>
        <authorList>
            <person name="Szrajer S."/>
            <person name="Gray D."/>
            <person name="Ylla G."/>
        </authorList>
    </citation>
    <scope>NUCLEOTIDE SEQUENCE [LARGE SCALE GENOMIC DNA]</scope>
    <source>
        <strain evidence="14">DAG 2021-001</strain>
        <tissue evidence="14">Whole body minus gut</tissue>
    </source>
</reference>
<comment type="subcellular location">
    <subcellularLocation>
        <location evidence="1">Mitochondrion</location>
    </subcellularLocation>
</comment>
<dbReference type="NCBIfam" id="TIGR03421">
    <property type="entry name" value="FeS_CyaY"/>
    <property type="match status" value="1"/>
</dbReference>
<keyword evidence="4" id="KW-0409">Iron storage</keyword>
<evidence type="ECO:0000256" key="6">
    <source>
        <dbReference type="ARBA" id="ARBA00022496"/>
    </source>
</evidence>
<dbReference type="GO" id="GO:0005739">
    <property type="term" value="C:mitochondrion"/>
    <property type="evidence" value="ECO:0007669"/>
    <property type="project" value="UniProtKB-SubCell"/>
</dbReference>
<comment type="similarity">
    <text evidence="2">Belongs to the frataxin family.</text>
</comment>
<keyword evidence="10" id="KW-0406">Ion transport</keyword>
<keyword evidence="12" id="KW-0350">Heme biosynthesis</keyword>
<gene>
    <name evidence="14" type="ORF">R5R35_002411</name>
</gene>
<dbReference type="EMBL" id="JAZDUA010000043">
    <property type="protein sequence ID" value="KAK7871169.1"/>
    <property type="molecule type" value="Genomic_DNA"/>
</dbReference>
<evidence type="ECO:0000256" key="1">
    <source>
        <dbReference type="ARBA" id="ARBA00004173"/>
    </source>
</evidence>
<accession>A0AAN9ZEF9</accession>
<evidence type="ECO:0000256" key="10">
    <source>
        <dbReference type="ARBA" id="ARBA00023065"/>
    </source>
</evidence>
<dbReference type="PROSITE" id="PS01344">
    <property type="entry name" value="FRATAXIN_1"/>
    <property type="match status" value="1"/>
</dbReference>
<evidence type="ECO:0000313" key="15">
    <source>
        <dbReference type="Proteomes" id="UP001378592"/>
    </source>
</evidence>
<organism evidence="14 15">
    <name type="scientific">Gryllus longicercus</name>
    <dbReference type="NCBI Taxonomy" id="2509291"/>
    <lineage>
        <taxon>Eukaryota</taxon>
        <taxon>Metazoa</taxon>
        <taxon>Ecdysozoa</taxon>
        <taxon>Arthropoda</taxon>
        <taxon>Hexapoda</taxon>
        <taxon>Insecta</taxon>
        <taxon>Pterygota</taxon>
        <taxon>Neoptera</taxon>
        <taxon>Polyneoptera</taxon>
        <taxon>Orthoptera</taxon>
        <taxon>Ensifera</taxon>
        <taxon>Gryllidea</taxon>
        <taxon>Grylloidea</taxon>
        <taxon>Gryllidae</taxon>
        <taxon>Gryllinae</taxon>
        <taxon>Gryllus</taxon>
    </lineage>
</organism>
<protein>
    <recommendedName>
        <fullName evidence="3">ferroxidase</fullName>
        <ecNumber evidence="3">1.16.3.1</ecNumber>
    </recommendedName>
</protein>
<keyword evidence="7" id="KW-0809">Transit peptide</keyword>
<dbReference type="EC" id="1.16.3.1" evidence="3"/>
<dbReference type="Proteomes" id="UP001378592">
    <property type="component" value="Unassembled WGS sequence"/>
</dbReference>
<evidence type="ECO:0000256" key="8">
    <source>
        <dbReference type="ARBA" id="ARBA00023002"/>
    </source>
</evidence>
<evidence type="ECO:0000313" key="14">
    <source>
        <dbReference type="EMBL" id="KAK7871169.1"/>
    </source>
</evidence>
<dbReference type="GO" id="GO:0006826">
    <property type="term" value="P:iron ion transport"/>
    <property type="evidence" value="ECO:0007669"/>
    <property type="project" value="UniProtKB-KW"/>
</dbReference>
<proteinExistence type="inferred from homology"/>
<dbReference type="AlphaFoldDB" id="A0AAN9ZEF9"/>
<keyword evidence="15" id="KW-1185">Reference proteome</keyword>
<keyword evidence="8" id="KW-0560">Oxidoreductase</keyword>
<dbReference type="GO" id="GO:0006879">
    <property type="term" value="P:intracellular iron ion homeostasis"/>
    <property type="evidence" value="ECO:0007669"/>
    <property type="project" value="UniProtKB-KW"/>
</dbReference>
<dbReference type="CDD" id="cd00503">
    <property type="entry name" value="Frataxin"/>
    <property type="match status" value="1"/>
</dbReference>
<dbReference type="InterPro" id="IPR017789">
    <property type="entry name" value="Frataxin"/>
</dbReference>
<dbReference type="NCBIfam" id="TIGR03422">
    <property type="entry name" value="mito_frataxin"/>
    <property type="match status" value="1"/>
</dbReference>
<evidence type="ECO:0000256" key="11">
    <source>
        <dbReference type="ARBA" id="ARBA00023128"/>
    </source>
</evidence>
<comment type="catalytic activity">
    <reaction evidence="13">
        <text>4 Fe(2+) + O2 + 4 H(+) = 4 Fe(3+) + 2 H2O</text>
        <dbReference type="Rhea" id="RHEA:11148"/>
        <dbReference type="ChEBI" id="CHEBI:15377"/>
        <dbReference type="ChEBI" id="CHEBI:15378"/>
        <dbReference type="ChEBI" id="CHEBI:15379"/>
        <dbReference type="ChEBI" id="CHEBI:29033"/>
        <dbReference type="ChEBI" id="CHEBI:29034"/>
        <dbReference type="EC" id="1.16.3.1"/>
    </reaction>
</comment>
<keyword evidence="9" id="KW-0408">Iron</keyword>
<keyword evidence="5" id="KW-0813">Transport</keyword>
<evidence type="ECO:0000256" key="2">
    <source>
        <dbReference type="ARBA" id="ARBA00008183"/>
    </source>
</evidence>